<evidence type="ECO:0000256" key="6">
    <source>
        <dbReference type="ARBA" id="ARBA00022989"/>
    </source>
</evidence>
<dbReference type="NCBIfam" id="NF033617">
    <property type="entry name" value="RND_permease_2"/>
    <property type="match status" value="1"/>
</dbReference>
<dbReference type="PANTHER" id="PTHR32063:SF21">
    <property type="entry name" value="MULTIDRUG RESISTANCE PROTEIN MDTB"/>
    <property type="match status" value="1"/>
</dbReference>
<evidence type="ECO:0000313" key="11">
    <source>
        <dbReference type="Proteomes" id="UP000199355"/>
    </source>
</evidence>
<proteinExistence type="predicted"/>
<keyword evidence="2" id="KW-0813">Transport</keyword>
<accession>A0A1G7KW01</accession>
<dbReference type="Proteomes" id="UP000199355">
    <property type="component" value="Unassembled WGS sequence"/>
</dbReference>
<feature type="transmembrane region" description="Helical" evidence="9">
    <location>
        <begin position="902"/>
        <end position="928"/>
    </location>
</feature>
<dbReference type="PRINTS" id="PR00702">
    <property type="entry name" value="ACRIFLAVINRP"/>
</dbReference>
<dbReference type="SUPFAM" id="SSF82693">
    <property type="entry name" value="Multidrug efflux transporter AcrB pore domain, PN1, PN2, PC1 and PC2 subdomains"/>
    <property type="match status" value="3"/>
</dbReference>
<dbReference type="InterPro" id="IPR027463">
    <property type="entry name" value="AcrB_DN_DC_subdom"/>
</dbReference>
<sequence>MNFSRIFILRPVATSLLMAALLLSGLLGYRYLPVAALPQIDYPTIQVQTFYPGASPDVMASVVTAPLERQFGTMPGLVQMHSLSTAGASVVTLQFDLSTALDVAEQEVQAAINAADNLLPADLPTPPVYNKVNPADPPVVTLAVTSDAMPLTRLEDLVDTRMAQKISQLPGVGLVTLSGGQRPAVRVRVNPRALAHAGLTLADVRTAIDKANVNDAKGSFDGPERASNLDANDQLTSAAEYARTIIGYANGAPLRLEDVATVAEGAENARLAAYVAGESGDFRPAIVLSVQRQPGANVIGVADAVLRLLPTLQQTLPGHVNVRVVTDRTVTIRATAHDVQLELLLSIGLVIGVIWLFLRNGRATLIPALAVPLSLVGSLGVMHLAGFSLNNLTLMALVIATGFVVDDAIVVIENIARYLEEGRKPLEAALTGAGQIGFTIISLTISLVAVLIPLLFMGDVVGRLFREFAVTLAVTILISAVISLTLTPMLCAVLLRPEMRGAGGLKAEGASGGFFPRLLAWYEQRLDWVLAHQGLTLAVTVGTLALTALLYALVPKGFFPVQDTGVIQGLAEAPQDASFSAMAGRQRELAQVILQDPAVAEVVFFVGVDGVNQSPATSRLNIALKPLAERDARAPAIARRIMARAAALPGMRLYLQPVQDLTIEDRVARSQYQFTVEALNRGQLETWVPQLTAALQRRPELDLAASDHLPPGRMAWVEINRDAAGRLGISMDAVDNALYDALGQRLVSTIFTQTNQYKVVLETEARFRQSPQDLEHIYVAGGDGKPVPLTSIAAVEERPVQLALARQGQFPVATLSFNVAQGSSLGAAVRAVQEEERALGLPAALRTQFQGAANAFLTSTDNQLWLILAAVVTVYIVLGVLYESYIHPLTILSTLPSAGIGALLALMLAGMELGVVGIIGIILLIGIVKKNAIMMIDFALEGERREGKPPLAAIRQACLLRLRPILMTTLAALLGALPLMLGWGMGAELRRPLGVSMVGGLLVSQVLTLFTTPVVYLWFDRLSRRLRGKGAALPSADRADGEHGPRGAAADAGTGARP</sequence>
<keyword evidence="4" id="KW-0997">Cell inner membrane</keyword>
<feature type="transmembrane region" description="Helical" evidence="9">
    <location>
        <begin position="965"/>
        <end position="985"/>
    </location>
</feature>
<dbReference type="RefSeq" id="WP_092153146.1">
    <property type="nucleotide sequence ID" value="NZ_FNBX01000005.1"/>
</dbReference>
<dbReference type="FunFam" id="3.30.70.1430:FF:000001">
    <property type="entry name" value="Efflux pump membrane transporter"/>
    <property type="match status" value="1"/>
</dbReference>
<keyword evidence="11" id="KW-1185">Reference proteome</keyword>
<comment type="subcellular location">
    <subcellularLocation>
        <location evidence="1">Cell inner membrane</location>
        <topology evidence="1">Multi-pass membrane protein</topology>
    </subcellularLocation>
</comment>
<feature type="transmembrane region" description="Helical" evidence="9">
    <location>
        <begin position="339"/>
        <end position="358"/>
    </location>
</feature>
<dbReference type="EMBL" id="FNBX01000005">
    <property type="protein sequence ID" value="SDF41291.1"/>
    <property type="molecule type" value="Genomic_DNA"/>
</dbReference>
<dbReference type="OrthoDB" id="9759330at2"/>
<keyword evidence="5 9" id="KW-0812">Transmembrane</keyword>
<name>A0A1G7KW01_9BACT</name>
<keyword evidence="7 9" id="KW-0472">Membrane</keyword>
<dbReference type="GO" id="GO:0005886">
    <property type="term" value="C:plasma membrane"/>
    <property type="evidence" value="ECO:0007669"/>
    <property type="project" value="UniProtKB-SubCell"/>
</dbReference>
<dbReference type="SUPFAM" id="SSF82714">
    <property type="entry name" value="Multidrug efflux transporter AcrB TolC docking domain, DN and DC subdomains"/>
    <property type="match status" value="2"/>
</dbReference>
<feature type="transmembrane region" description="Helical" evidence="9">
    <location>
        <begin position="534"/>
        <end position="554"/>
    </location>
</feature>
<protein>
    <submittedName>
        <fullName evidence="10">Multidrug efflux pump</fullName>
    </submittedName>
</protein>
<dbReference type="SUPFAM" id="SSF82866">
    <property type="entry name" value="Multidrug efflux transporter AcrB transmembrane domain"/>
    <property type="match status" value="2"/>
</dbReference>
<dbReference type="Pfam" id="PF00873">
    <property type="entry name" value="ACR_tran"/>
    <property type="match status" value="1"/>
</dbReference>
<dbReference type="AlphaFoldDB" id="A0A1G7KW01"/>
<evidence type="ECO:0000313" key="10">
    <source>
        <dbReference type="EMBL" id="SDF41291.1"/>
    </source>
</evidence>
<feature type="transmembrane region" description="Helical" evidence="9">
    <location>
        <begin position="468"/>
        <end position="493"/>
    </location>
</feature>
<dbReference type="GO" id="GO:0042910">
    <property type="term" value="F:xenobiotic transmembrane transporter activity"/>
    <property type="evidence" value="ECO:0007669"/>
    <property type="project" value="TreeGrafter"/>
</dbReference>
<keyword evidence="6 9" id="KW-1133">Transmembrane helix</keyword>
<feature type="transmembrane region" description="Helical" evidence="9">
    <location>
        <begin position="436"/>
        <end position="456"/>
    </location>
</feature>
<feature type="transmembrane region" description="Helical" evidence="9">
    <location>
        <begin position="864"/>
        <end position="882"/>
    </location>
</feature>
<evidence type="ECO:0000256" key="3">
    <source>
        <dbReference type="ARBA" id="ARBA00022475"/>
    </source>
</evidence>
<evidence type="ECO:0000256" key="9">
    <source>
        <dbReference type="SAM" id="Phobius"/>
    </source>
</evidence>
<evidence type="ECO:0000256" key="7">
    <source>
        <dbReference type="ARBA" id="ARBA00023136"/>
    </source>
</evidence>
<reference evidence="11" key="1">
    <citation type="submission" date="2016-10" db="EMBL/GenBank/DDBJ databases">
        <authorList>
            <person name="Varghese N."/>
            <person name="Submissions S."/>
        </authorList>
    </citation>
    <scope>NUCLEOTIDE SEQUENCE [LARGE SCALE GENOMIC DNA]</scope>
    <source>
        <strain evidence="11">KHC7</strain>
    </source>
</reference>
<dbReference type="Gene3D" id="3.30.70.1430">
    <property type="entry name" value="Multidrug efflux transporter AcrB pore domain"/>
    <property type="match status" value="2"/>
</dbReference>
<feature type="transmembrane region" description="Helical" evidence="9">
    <location>
        <begin position="365"/>
        <end position="386"/>
    </location>
</feature>
<feature type="transmembrane region" description="Helical" evidence="9">
    <location>
        <begin position="997"/>
        <end position="1019"/>
    </location>
</feature>
<dbReference type="PANTHER" id="PTHR32063">
    <property type="match status" value="1"/>
</dbReference>
<evidence type="ECO:0000256" key="8">
    <source>
        <dbReference type="SAM" id="MobiDB-lite"/>
    </source>
</evidence>
<dbReference type="Gene3D" id="3.30.2090.10">
    <property type="entry name" value="Multidrug efflux transporter AcrB TolC docking domain, DN and DC subdomains"/>
    <property type="match status" value="2"/>
</dbReference>
<evidence type="ECO:0000256" key="4">
    <source>
        <dbReference type="ARBA" id="ARBA00022519"/>
    </source>
</evidence>
<gene>
    <name evidence="10" type="ORF">SAMN05192586_10518</name>
</gene>
<evidence type="ECO:0000256" key="5">
    <source>
        <dbReference type="ARBA" id="ARBA00022692"/>
    </source>
</evidence>
<dbReference type="InterPro" id="IPR001036">
    <property type="entry name" value="Acrflvin-R"/>
</dbReference>
<feature type="region of interest" description="Disordered" evidence="8">
    <location>
        <begin position="1033"/>
        <end position="1058"/>
    </location>
</feature>
<evidence type="ECO:0000256" key="2">
    <source>
        <dbReference type="ARBA" id="ARBA00022448"/>
    </source>
</evidence>
<dbReference type="Gene3D" id="3.30.70.1440">
    <property type="entry name" value="Multidrug efflux transporter AcrB pore domain"/>
    <property type="match status" value="1"/>
</dbReference>
<dbReference type="FunFam" id="1.20.1640.10:FF:000001">
    <property type="entry name" value="Efflux pump membrane transporter"/>
    <property type="match status" value="1"/>
</dbReference>
<organism evidence="10 11">
    <name type="scientific">Desulfovibrio legallii</name>
    <dbReference type="NCBI Taxonomy" id="571438"/>
    <lineage>
        <taxon>Bacteria</taxon>
        <taxon>Pseudomonadati</taxon>
        <taxon>Thermodesulfobacteriota</taxon>
        <taxon>Desulfovibrionia</taxon>
        <taxon>Desulfovibrionales</taxon>
        <taxon>Desulfovibrionaceae</taxon>
        <taxon>Desulfovibrio</taxon>
    </lineage>
</organism>
<feature type="compositionally biased region" description="Low complexity" evidence="8">
    <location>
        <begin position="1046"/>
        <end position="1058"/>
    </location>
</feature>
<dbReference type="Gene3D" id="1.20.1640.10">
    <property type="entry name" value="Multidrug efflux transporter AcrB transmembrane domain"/>
    <property type="match status" value="2"/>
</dbReference>
<dbReference type="Gene3D" id="3.30.70.1320">
    <property type="entry name" value="Multidrug efflux transporter AcrB pore domain like"/>
    <property type="match status" value="1"/>
</dbReference>
<dbReference type="STRING" id="571438.SAMN05192586_10518"/>
<keyword evidence="3" id="KW-1003">Cell membrane</keyword>
<evidence type="ECO:0000256" key="1">
    <source>
        <dbReference type="ARBA" id="ARBA00004429"/>
    </source>
</evidence>